<protein>
    <submittedName>
        <fullName evidence="11">MotA/TolQ/ExbB proton channel family protein</fullName>
    </submittedName>
</protein>
<dbReference type="InterPro" id="IPR017270">
    <property type="entry name" value="MotA/TolQ/ExbB-rel"/>
</dbReference>
<keyword evidence="4 8" id="KW-1133">Transmembrane helix</keyword>
<dbReference type="InterPro" id="IPR050790">
    <property type="entry name" value="ExbB/TolQ_transport"/>
</dbReference>
<feature type="chain" id="PRO_5045373157" evidence="9">
    <location>
        <begin position="25"/>
        <end position="467"/>
    </location>
</feature>
<feature type="signal peptide" evidence="9">
    <location>
        <begin position="1"/>
        <end position="24"/>
    </location>
</feature>
<keyword evidence="2" id="KW-1003">Cell membrane</keyword>
<dbReference type="PANTHER" id="PTHR30625">
    <property type="entry name" value="PROTEIN TOLQ"/>
    <property type="match status" value="1"/>
</dbReference>
<organism evidence="11 12">
    <name type="scientific">Hyphobacterium lacteum</name>
    <dbReference type="NCBI Taxonomy" id="3116575"/>
    <lineage>
        <taxon>Bacteria</taxon>
        <taxon>Pseudomonadati</taxon>
        <taxon>Pseudomonadota</taxon>
        <taxon>Alphaproteobacteria</taxon>
        <taxon>Maricaulales</taxon>
        <taxon>Maricaulaceae</taxon>
        <taxon>Hyphobacterium</taxon>
    </lineage>
</organism>
<evidence type="ECO:0000256" key="7">
    <source>
        <dbReference type="SAM" id="Coils"/>
    </source>
</evidence>
<dbReference type="RefSeq" id="WP_330199681.1">
    <property type="nucleotide sequence ID" value="NZ_JAZDRP010000008.1"/>
</dbReference>
<keyword evidence="6" id="KW-0813">Transport</keyword>
<evidence type="ECO:0000256" key="2">
    <source>
        <dbReference type="ARBA" id="ARBA00022475"/>
    </source>
</evidence>
<evidence type="ECO:0000256" key="4">
    <source>
        <dbReference type="ARBA" id="ARBA00022989"/>
    </source>
</evidence>
<feature type="transmembrane region" description="Helical" evidence="8">
    <location>
        <begin position="286"/>
        <end position="311"/>
    </location>
</feature>
<keyword evidence="12" id="KW-1185">Reference proteome</keyword>
<comment type="caution">
    <text evidence="11">The sequence shown here is derived from an EMBL/GenBank/DDBJ whole genome shotgun (WGS) entry which is preliminary data.</text>
</comment>
<evidence type="ECO:0000313" key="12">
    <source>
        <dbReference type="Proteomes" id="UP001354971"/>
    </source>
</evidence>
<evidence type="ECO:0000259" key="10">
    <source>
        <dbReference type="Pfam" id="PF01618"/>
    </source>
</evidence>
<name>A0ABU7LSZ4_9PROT</name>
<comment type="similarity">
    <text evidence="6">Belongs to the exbB/tolQ family.</text>
</comment>
<evidence type="ECO:0000256" key="5">
    <source>
        <dbReference type="ARBA" id="ARBA00023136"/>
    </source>
</evidence>
<dbReference type="PIRSF" id="PIRSF037714">
    <property type="entry name" value="TolR"/>
    <property type="match status" value="1"/>
</dbReference>
<keyword evidence="5 8" id="KW-0472">Membrane</keyword>
<gene>
    <name evidence="11" type="ORF">V0U79_11620</name>
</gene>
<reference evidence="11 12" key="1">
    <citation type="submission" date="2024-01" db="EMBL/GenBank/DDBJ databases">
        <title>Hyphobacterium bacterium isolated from marine sediment.</title>
        <authorList>
            <person name="Zhao S."/>
        </authorList>
    </citation>
    <scope>NUCLEOTIDE SEQUENCE [LARGE SCALE GENOMIC DNA]</scope>
    <source>
        <strain evidence="12">HN65</strain>
    </source>
</reference>
<evidence type="ECO:0000256" key="1">
    <source>
        <dbReference type="ARBA" id="ARBA00004651"/>
    </source>
</evidence>
<dbReference type="InterPro" id="IPR002898">
    <property type="entry name" value="MotA_ExbB_proton_chnl"/>
</dbReference>
<evidence type="ECO:0000256" key="8">
    <source>
        <dbReference type="SAM" id="Phobius"/>
    </source>
</evidence>
<keyword evidence="6" id="KW-0653">Protein transport</keyword>
<comment type="subcellular location">
    <subcellularLocation>
        <location evidence="1">Cell membrane</location>
        <topology evidence="1">Multi-pass membrane protein</topology>
    </subcellularLocation>
    <subcellularLocation>
        <location evidence="6">Membrane</location>
        <topology evidence="6">Multi-pass membrane protein</topology>
    </subcellularLocation>
</comment>
<evidence type="ECO:0000256" key="9">
    <source>
        <dbReference type="SAM" id="SignalP"/>
    </source>
</evidence>
<feature type="coiled-coil region" evidence="7">
    <location>
        <begin position="68"/>
        <end position="109"/>
    </location>
</feature>
<keyword evidence="3 8" id="KW-0812">Transmembrane</keyword>
<feature type="domain" description="MotA/TolQ/ExbB proton channel" evidence="10">
    <location>
        <begin position="340"/>
        <end position="448"/>
    </location>
</feature>
<accession>A0ABU7LSZ4</accession>
<sequence>MKINLKSIAAAVVIGTAIAGSALAQSAPASSINELLGRLRSDVREASAENQQRLQEFRSERNRQTSLLAGARQTLAGLERQADSLEEQFNANQVRIDELAEELRQAQGEFGELFGVARQTAGEFGSLIEGSLASAQHPGRADALLELSNSRVLPTRAELDEIWRGITAEMIYQADIAAFDGTVADLSCSGDYSVVRVGVFVSYAVCGGTATYARWAIPDGQIGGGSYSLAALGSQPPGPLRAAAVALYNAEPGEIVSGPVDPSSGQLLLVYREIPDLQQRIEQGGLVGRIILGLLAVSVAFGLFRLLMLILESMAVAGQKRRSTPSRGNSLGRVMLAYESVKDHNEEVIELKLDEAILRETPKLEFGLNFLKLAAGIAPLLGLLGTVTGMIKTFTQITIFGTGDPRTMAGGISEALITTVLGLISAIPLLFLHSFAASYSRGVQQTLEEQAAGIVARHAEERAGGAS</sequence>
<keyword evidence="9" id="KW-0732">Signal</keyword>
<evidence type="ECO:0000256" key="3">
    <source>
        <dbReference type="ARBA" id="ARBA00022692"/>
    </source>
</evidence>
<dbReference type="Pfam" id="PF01618">
    <property type="entry name" value="MotA_ExbB"/>
    <property type="match status" value="1"/>
</dbReference>
<feature type="transmembrane region" description="Helical" evidence="8">
    <location>
        <begin position="370"/>
        <end position="391"/>
    </location>
</feature>
<keyword evidence="7" id="KW-0175">Coiled coil</keyword>
<feature type="transmembrane region" description="Helical" evidence="8">
    <location>
        <begin position="411"/>
        <end position="432"/>
    </location>
</feature>
<dbReference type="PANTHER" id="PTHR30625:SF11">
    <property type="entry name" value="MOTA_TOLQ_EXBB PROTON CHANNEL DOMAIN-CONTAINING PROTEIN"/>
    <property type="match status" value="1"/>
</dbReference>
<evidence type="ECO:0000256" key="6">
    <source>
        <dbReference type="RuleBase" id="RU004057"/>
    </source>
</evidence>
<dbReference type="EMBL" id="JAZDRP010000008">
    <property type="protein sequence ID" value="MEE2527017.1"/>
    <property type="molecule type" value="Genomic_DNA"/>
</dbReference>
<proteinExistence type="inferred from homology"/>
<evidence type="ECO:0000313" key="11">
    <source>
        <dbReference type="EMBL" id="MEE2527017.1"/>
    </source>
</evidence>
<dbReference type="Proteomes" id="UP001354971">
    <property type="component" value="Unassembled WGS sequence"/>
</dbReference>